<evidence type="ECO:0000256" key="1">
    <source>
        <dbReference type="SAM" id="MobiDB-lite"/>
    </source>
</evidence>
<evidence type="ECO:0000313" key="6">
    <source>
        <dbReference type="Proteomes" id="UP000295805"/>
    </source>
</evidence>
<evidence type="ECO:0000313" key="7">
    <source>
        <dbReference type="Proteomes" id="UP001560293"/>
    </source>
</evidence>
<sequence length="214" mass="21732">MSVHAARTPRPARRALLALPAAALLAAAGCTSGSDDQATEQTPAEQTVTVTEQSSAPTVPEQDRAAGDATAAPGLVDCSGERTGEDITGDVRVLDGQTCILRDLAVNGDIDVLGGGRLEAFNIRVTEDIDAEGHTSVLVSGGDVTGSVELEYGGEATLENVRIGGDVESEENSGAQRFEGNTIGGDLECEANDPAPTGGGNQVAGERQGQCATL</sequence>
<dbReference type="RefSeq" id="WP_070720109.1">
    <property type="nucleotide sequence ID" value="NZ_CP143053.1"/>
</dbReference>
<dbReference type="GeneID" id="89529182"/>
<feature type="chain" id="PRO_5044608756" description="DUF3060 family protein" evidence="2">
    <location>
        <begin position="27"/>
        <end position="214"/>
    </location>
</feature>
<dbReference type="EMBL" id="JALXTC010000005">
    <property type="protein sequence ID" value="MCT2116512.1"/>
    <property type="molecule type" value="Genomic_DNA"/>
</dbReference>
<dbReference type="Proteomes" id="UP001560293">
    <property type="component" value="Unassembled WGS sequence"/>
</dbReference>
<gene>
    <name evidence="4" type="ORF">AB6N35_07360</name>
    <name evidence="5" type="ORF">EDD19_10996</name>
    <name evidence="3" type="ORF">M3D93_01875</name>
</gene>
<dbReference type="EMBL" id="SMCX01000009">
    <property type="protein sequence ID" value="TCW23946.1"/>
    <property type="molecule type" value="Genomic_DNA"/>
</dbReference>
<evidence type="ECO:0000256" key="2">
    <source>
        <dbReference type="SAM" id="SignalP"/>
    </source>
</evidence>
<protein>
    <recommendedName>
        <fullName evidence="8">DUF3060 family protein</fullName>
    </recommendedName>
</protein>
<feature type="compositionally biased region" description="Polar residues" evidence="1">
    <location>
        <begin position="31"/>
        <end position="57"/>
    </location>
</feature>
<feature type="signal peptide" evidence="2">
    <location>
        <begin position="1"/>
        <end position="26"/>
    </location>
</feature>
<dbReference type="Proteomes" id="UP000295805">
    <property type="component" value="Unassembled WGS sequence"/>
</dbReference>
<dbReference type="Proteomes" id="UP001206890">
    <property type="component" value="Unassembled WGS sequence"/>
</dbReference>
<evidence type="ECO:0000313" key="5">
    <source>
        <dbReference type="EMBL" id="TCW23946.1"/>
    </source>
</evidence>
<reference evidence="4" key="4">
    <citation type="submission" date="2024-07" db="EMBL/GenBank/DDBJ databases">
        <authorList>
            <person name="Wildschutte H."/>
        </authorList>
    </citation>
    <scope>NUCLEOTIDE SEQUENCE</scope>
    <source>
        <strain evidence="4">N60</strain>
    </source>
</reference>
<dbReference type="AlphaFoldDB" id="A0A4R3ZU61"/>
<dbReference type="EMBL" id="JBFTEZ010000002">
    <property type="protein sequence ID" value="MEX6464170.1"/>
    <property type="molecule type" value="Genomic_DNA"/>
</dbReference>
<keyword evidence="2" id="KW-0732">Signal</keyword>
<reference evidence="7" key="3">
    <citation type="submission" date="2024-07" db="EMBL/GenBank/DDBJ databases">
        <title>Pseudomonas strain that inhibits Aeromonas fish pathogens.</title>
        <authorList>
            <person name="Wildschutte H."/>
        </authorList>
    </citation>
    <scope>NUCLEOTIDE SEQUENCE [LARGE SCALE GENOMIC DNA]</scope>
    <source>
        <strain evidence="7">n60</strain>
    </source>
</reference>
<feature type="region of interest" description="Disordered" evidence="1">
    <location>
        <begin position="30"/>
        <end position="83"/>
    </location>
</feature>
<comment type="caution">
    <text evidence="5">The sequence shown here is derived from an EMBL/GenBank/DDBJ whole genome shotgun (WGS) entry which is preliminary data.</text>
</comment>
<dbReference type="PROSITE" id="PS51257">
    <property type="entry name" value="PROKAR_LIPOPROTEIN"/>
    <property type="match status" value="1"/>
</dbReference>
<reference evidence="3" key="2">
    <citation type="submission" date="2022-04" db="EMBL/GenBank/DDBJ databases">
        <title>Human microbiome associated bacterial genomes.</title>
        <authorList>
            <person name="Sandstrom S."/>
            <person name="Salamzade R."/>
            <person name="Kalan L.R."/>
        </authorList>
    </citation>
    <scope>NUCLEOTIDE SEQUENCE</scope>
    <source>
        <strain evidence="3">P3-SID1762</strain>
    </source>
</reference>
<evidence type="ECO:0000313" key="4">
    <source>
        <dbReference type="EMBL" id="MEX6464170.1"/>
    </source>
</evidence>
<organism evidence="5 6">
    <name type="scientific">Dietzia cinnamea</name>
    <dbReference type="NCBI Taxonomy" id="321318"/>
    <lineage>
        <taxon>Bacteria</taxon>
        <taxon>Bacillati</taxon>
        <taxon>Actinomycetota</taxon>
        <taxon>Actinomycetes</taxon>
        <taxon>Mycobacteriales</taxon>
        <taxon>Dietziaceae</taxon>
        <taxon>Dietzia</taxon>
    </lineage>
</organism>
<name>A0A4R3ZU61_9ACTN</name>
<keyword evidence="7" id="KW-1185">Reference proteome</keyword>
<feature type="region of interest" description="Disordered" evidence="1">
    <location>
        <begin position="191"/>
        <end position="214"/>
    </location>
</feature>
<reference evidence="5 6" key="1">
    <citation type="submission" date="2019-03" db="EMBL/GenBank/DDBJ databases">
        <title>Root nodule microbial communities of legume samples collected from USA, Mexico and Botswana.</title>
        <authorList>
            <person name="Hirsch A."/>
        </authorList>
    </citation>
    <scope>NUCLEOTIDE SEQUENCE [LARGE SCALE GENOMIC DNA]</scope>
    <source>
        <strain evidence="5 6">55</strain>
    </source>
</reference>
<evidence type="ECO:0000313" key="3">
    <source>
        <dbReference type="EMBL" id="MCT2116512.1"/>
    </source>
</evidence>
<proteinExistence type="predicted"/>
<accession>A0A4R3ZU61</accession>
<evidence type="ECO:0008006" key="8">
    <source>
        <dbReference type="Google" id="ProtNLM"/>
    </source>
</evidence>